<comment type="similarity">
    <text evidence="1">Belongs to the membrane fusion protein (MFP) (TC 8.A.1) family.</text>
</comment>
<feature type="transmembrane region" description="Helical" evidence="4">
    <location>
        <begin position="12"/>
        <end position="32"/>
    </location>
</feature>
<reference evidence="6 7" key="1">
    <citation type="submission" date="2019-03" db="EMBL/GenBank/DDBJ databases">
        <title>Genomic Encyclopedia of Type Strains, Phase IV (KMG-IV): sequencing the most valuable type-strain genomes for metagenomic binning, comparative biology and taxonomic classification.</title>
        <authorList>
            <person name="Goeker M."/>
        </authorList>
    </citation>
    <scope>NUCLEOTIDE SEQUENCE [LARGE SCALE GENOMIC DNA]</scope>
    <source>
        <strain evidence="6 7">DSM 103792</strain>
    </source>
</reference>
<keyword evidence="4" id="KW-0812">Transmembrane</keyword>
<dbReference type="PANTHER" id="PTHR30469:SF12">
    <property type="entry name" value="MULTIDRUG RESISTANCE PROTEIN MDTA"/>
    <property type="match status" value="1"/>
</dbReference>
<dbReference type="AlphaFoldDB" id="A0A4V3D717"/>
<dbReference type="OrthoDB" id="9811754at2"/>
<dbReference type="Gene3D" id="2.40.420.20">
    <property type="match status" value="1"/>
</dbReference>
<dbReference type="InterPro" id="IPR058625">
    <property type="entry name" value="MdtA-like_BSH"/>
</dbReference>
<dbReference type="InterPro" id="IPR006143">
    <property type="entry name" value="RND_pump_MFP"/>
</dbReference>
<dbReference type="Proteomes" id="UP000295375">
    <property type="component" value="Unassembled WGS sequence"/>
</dbReference>
<evidence type="ECO:0000259" key="5">
    <source>
        <dbReference type="Pfam" id="PF25917"/>
    </source>
</evidence>
<gene>
    <name evidence="6" type="ORF">EV696_11511</name>
</gene>
<protein>
    <submittedName>
        <fullName evidence="6">RND family efflux transporter MFP subunit</fullName>
    </submittedName>
</protein>
<evidence type="ECO:0000313" key="7">
    <source>
        <dbReference type="Proteomes" id="UP000295375"/>
    </source>
</evidence>
<dbReference type="Gene3D" id="2.40.50.100">
    <property type="match status" value="1"/>
</dbReference>
<dbReference type="Gene3D" id="2.40.30.170">
    <property type="match status" value="1"/>
</dbReference>
<dbReference type="Pfam" id="PF25917">
    <property type="entry name" value="BSH_RND"/>
    <property type="match status" value="1"/>
</dbReference>
<sequence>MQAERRLKVRNILIAIAILVAAFGLLALAMMLRPAPPKKPVVDTTPLVEAQPLSAQDWRFEVQSQGSVRAKHETTLVTEVAGVVRELSPRFVAGGLFKKGDVLLRIDQRDYEVAVQQAKAALASAEARLAEERARAEVARREWESLYKEGRQPTDLALRKPFVAQAEAAIESAKADLAAAERKLERTIIRAPYDGMVRERRVDLGQYVNIGNPLGVIFATDKAEVRLPVTDTDLAFIDVQGIGQQLSTVEVRLLGTTAIDPGEWQAKLVRGEGVVDDLNRMHYFVAEVADPYGLKNKSKAPLKVGAFVDARITGRLVEAVYTVPRRLIRQNQQLLVVDAEQTLQFRQVELLRTDSERAYFKNGIQAGDQAVLTAMETPVAGTKVRLQNGSAEQPSATEVAP</sequence>
<feature type="domain" description="Multidrug resistance protein MdtA-like barrel-sandwich hybrid" evidence="5">
    <location>
        <begin position="79"/>
        <end position="217"/>
    </location>
</feature>
<evidence type="ECO:0000256" key="1">
    <source>
        <dbReference type="ARBA" id="ARBA00009477"/>
    </source>
</evidence>
<dbReference type="RefSeq" id="WP_133592083.1">
    <property type="nucleotide sequence ID" value="NZ_CP037953.1"/>
</dbReference>
<evidence type="ECO:0000313" key="6">
    <source>
        <dbReference type="EMBL" id="TDQ46017.1"/>
    </source>
</evidence>
<dbReference type="PANTHER" id="PTHR30469">
    <property type="entry name" value="MULTIDRUG RESISTANCE PROTEIN MDTA"/>
    <property type="match status" value="1"/>
</dbReference>
<organism evidence="6 7">
    <name type="scientific">Permianibacter aggregans</name>
    <dbReference type="NCBI Taxonomy" id="1510150"/>
    <lineage>
        <taxon>Bacteria</taxon>
        <taxon>Pseudomonadati</taxon>
        <taxon>Pseudomonadota</taxon>
        <taxon>Gammaproteobacteria</taxon>
        <taxon>Pseudomonadales</taxon>
        <taxon>Pseudomonadaceae</taxon>
        <taxon>Permianibacter</taxon>
    </lineage>
</organism>
<dbReference type="Gene3D" id="1.10.287.470">
    <property type="entry name" value="Helix hairpin bin"/>
    <property type="match status" value="1"/>
</dbReference>
<comment type="caution">
    <text evidence="6">The sequence shown here is derived from an EMBL/GenBank/DDBJ whole genome shotgun (WGS) entry which is preliminary data.</text>
</comment>
<evidence type="ECO:0000256" key="2">
    <source>
        <dbReference type="ARBA" id="ARBA00023054"/>
    </source>
</evidence>
<dbReference type="NCBIfam" id="TIGR01730">
    <property type="entry name" value="RND_mfp"/>
    <property type="match status" value="1"/>
</dbReference>
<feature type="coiled-coil region" evidence="3">
    <location>
        <begin position="108"/>
        <end position="190"/>
    </location>
</feature>
<dbReference type="EMBL" id="SNYM01000015">
    <property type="protein sequence ID" value="TDQ46017.1"/>
    <property type="molecule type" value="Genomic_DNA"/>
</dbReference>
<proteinExistence type="inferred from homology"/>
<keyword evidence="4" id="KW-1133">Transmembrane helix</keyword>
<keyword evidence="7" id="KW-1185">Reference proteome</keyword>
<keyword evidence="4" id="KW-0472">Membrane</keyword>
<keyword evidence="2 3" id="KW-0175">Coiled coil</keyword>
<accession>A0A4V3D717</accession>
<evidence type="ECO:0000256" key="3">
    <source>
        <dbReference type="SAM" id="Coils"/>
    </source>
</evidence>
<dbReference type="GO" id="GO:1990281">
    <property type="term" value="C:efflux pump complex"/>
    <property type="evidence" value="ECO:0007669"/>
    <property type="project" value="TreeGrafter"/>
</dbReference>
<name>A0A4V3D717_9GAMM</name>
<dbReference type="GO" id="GO:0015562">
    <property type="term" value="F:efflux transmembrane transporter activity"/>
    <property type="evidence" value="ECO:0007669"/>
    <property type="project" value="TreeGrafter"/>
</dbReference>
<dbReference type="SUPFAM" id="SSF111369">
    <property type="entry name" value="HlyD-like secretion proteins"/>
    <property type="match status" value="1"/>
</dbReference>
<evidence type="ECO:0000256" key="4">
    <source>
        <dbReference type="SAM" id="Phobius"/>
    </source>
</evidence>